<reference evidence="2" key="1">
    <citation type="submission" date="2021-01" db="EMBL/GenBank/DDBJ databases">
        <authorList>
            <person name="Corre E."/>
            <person name="Pelletier E."/>
            <person name="Niang G."/>
            <person name="Scheremetjew M."/>
            <person name="Finn R."/>
            <person name="Kale V."/>
            <person name="Holt S."/>
            <person name="Cochrane G."/>
            <person name="Meng A."/>
            <person name="Brown T."/>
            <person name="Cohen L."/>
        </authorList>
    </citation>
    <scope>NUCLEOTIDE SEQUENCE</scope>
    <source>
        <strain evidence="2">Pbaha01</strain>
    </source>
</reference>
<keyword evidence="1" id="KW-0472">Membrane</keyword>
<proteinExistence type="predicted"/>
<evidence type="ECO:0000256" key="1">
    <source>
        <dbReference type="SAM" id="Phobius"/>
    </source>
</evidence>
<sequence length="207" mass="23446">MEPWKWEVVCISSFTCFILGYMFRAHREGPLDHLLHLLDVTGEGRLSTQEISEVAYAVIQYKGLNIHSLQDAVLRAREQARLFKHRTVGALAAELVWLVFCLTYVHFCVVEEWLREFASVLAGLGIVPVFFCFYSMQRFTAMSKSLERKVHLFEDYGSERCTLCGEAGADIAQHGTWLICLCAHCKVQVEGLAQEFDGPGLAQPLLE</sequence>
<accession>A0A7S0AEI6</accession>
<keyword evidence="1" id="KW-1133">Transmembrane helix</keyword>
<evidence type="ECO:0000313" key="2">
    <source>
        <dbReference type="EMBL" id="CAD8360910.1"/>
    </source>
</evidence>
<dbReference type="AlphaFoldDB" id="A0A7S0AEI6"/>
<feature type="transmembrane region" description="Helical" evidence="1">
    <location>
        <begin position="87"/>
        <end position="105"/>
    </location>
</feature>
<feature type="transmembrane region" description="Helical" evidence="1">
    <location>
        <begin position="117"/>
        <end position="136"/>
    </location>
</feature>
<protein>
    <recommendedName>
        <fullName evidence="3">EF-hand domain-containing protein</fullName>
    </recommendedName>
</protein>
<keyword evidence="1" id="KW-0812">Transmembrane</keyword>
<dbReference type="EMBL" id="HBEG01024859">
    <property type="protein sequence ID" value="CAD8360910.1"/>
    <property type="molecule type" value="Transcribed_RNA"/>
</dbReference>
<evidence type="ECO:0008006" key="3">
    <source>
        <dbReference type="Google" id="ProtNLM"/>
    </source>
</evidence>
<name>A0A7S0AEI6_9DINO</name>
<organism evidence="2">
    <name type="scientific">Pyrodinium bahamense</name>
    <dbReference type="NCBI Taxonomy" id="73915"/>
    <lineage>
        <taxon>Eukaryota</taxon>
        <taxon>Sar</taxon>
        <taxon>Alveolata</taxon>
        <taxon>Dinophyceae</taxon>
        <taxon>Gonyaulacales</taxon>
        <taxon>Pyrocystaceae</taxon>
        <taxon>Pyrodinium</taxon>
    </lineage>
</organism>
<gene>
    <name evidence="2" type="ORF">PBAH0796_LOCUS15105</name>
</gene>